<feature type="signal peptide" evidence="6">
    <location>
        <begin position="1"/>
        <end position="21"/>
    </location>
</feature>
<dbReference type="PANTHER" id="PTHR43649:SF31">
    <property type="entry name" value="SN-GLYCEROL-3-PHOSPHATE-BINDING PERIPLASMIC PROTEIN UGPB"/>
    <property type="match status" value="1"/>
</dbReference>
<protein>
    <submittedName>
        <fullName evidence="7">Carbohydrate ABC transporter substrate-binding protein</fullName>
    </submittedName>
</protein>
<dbReference type="AlphaFoldDB" id="A0A8J6JAY2"/>
<evidence type="ECO:0000313" key="8">
    <source>
        <dbReference type="Proteomes" id="UP000607645"/>
    </source>
</evidence>
<dbReference type="Gene3D" id="3.40.190.10">
    <property type="entry name" value="Periplasmic binding protein-like II"/>
    <property type="match status" value="1"/>
</dbReference>
<comment type="caution">
    <text evidence="7">The sequence shown here is derived from an EMBL/GenBank/DDBJ whole genome shotgun (WGS) entry which is preliminary data.</text>
</comment>
<evidence type="ECO:0000256" key="5">
    <source>
        <dbReference type="SAM" id="MobiDB-lite"/>
    </source>
</evidence>
<dbReference type="Proteomes" id="UP000607645">
    <property type="component" value="Unassembled WGS sequence"/>
</dbReference>
<reference evidence="7" key="1">
    <citation type="submission" date="2020-08" db="EMBL/GenBank/DDBJ databases">
        <title>Genome public.</title>
        <authorList>
            <person name="Liu C."/>
            <person name="Sun Q."/>
        </authorList>
    </citation>
    <scope>NUCLEOTIDE SEQUENCE</scope>
    <source>
        <strain evidence="7">NSJ-52</strain>
    </source>
</reference>
<evidence type="ECO:0000256" key="4">
    <source>
        <dbReference type="ARBA" id="ARBA00022729"/>
    </source>
</evidence>
<name>A0A8J6JAY2_9FIRM</name>
<comment type="similarity">
    <text evidence="2">Belongs to the bacterial solute-binding protein 1 family.</text>
</comment>
<dbReference type="SUPFAM" id="SSF53850">
    <property type="entry name" value="Periplasmic binding protein-like II"/>
    <property type="match status" value="1"/>
</dbReference>
<dbReference type="RefSeq" id="WP_155149284.1">
    <property type="nucleotide sequence ID" value="NZ_JACOPQ010000005.1"/>
</dbReference>
<keyword evidence="8" id="KW-1185">Reference proteome</keyword>
<sequence length="471" mass="50742">MKLKKTLALTLSLALSVSLLAGCAGGGNGTGSTSPSPSASTPVTEPSKTPETTPDNTASDVTISVAALASGYSDTYAPMWQEVCDAFTAQTGIKVELTEDKNLEDVIGPAMQGGEFPDVIHLATGREKGLTDQFIKDKQILDITDVLSMTVPGEDVKVSDKIAGGFTDNSITNPYGDGKTYLAPMFYSPCGLFYDAGLLEEKGWTLPTTWDEMWELGDKAMAEGIYLFTYPTTGYFDAFLYALMYSVGGSEFFDAATTYAEGVWDTPEAQKCFEIIEKLASYTNPVTPAQANDQDFKMNQQLVLDDKAIFMPNGTWIVGEMADSPRGENFKWGMTALPAVEAGGDGYSYTWFEQAWIPAGAEHQDAAKQFVAFLYSDAACEIFAKGGAIQPVLDIADKLEGDNQMFYSIYDNGAKAAMGNFAAYASVAGLGTVREVFLDPVNGLVSGTITTEQWINDIKAASDQMRENLLQ</sequence>
<keyword evidence="4 6" id="KW-0732">Signal</keyword>
<evidence type="ECO:0000256" key="2">
    <source>
        <dbReference type="ARBA" id="ARBA00008520"/>
    </source>
</evidence>
<organism evidence="7 8">
    <name type="scientific">Lawsonibacter faecis</name>
    <dbReference type="NCBI Taxonomy" id="2763052"/>
    <lineage>
        <taxon>Bacteria</taxon>
        <taxon>Bacillati</taxon>
        <taxon>Bacillota</taxon>
        <taxon>Clostridia</taxon>
        <taxon>Eubacteriales</taxon>
        <taxon>Oscillospiraceae</taxon>
        <taxon>Lawsonibacter</taxon>
    </lineage>
</organism>
<proteinExistence type="inferred from homology"/>
<dbReference type="PANTHER" id="PTHR43649">
    <property type="entry name" value="ARABINOSE-BINDING PROTEIN-RELATED"/>
    <property type="match status" value="1"/>
</dbReference>
<evidence type="ECO:0000313" key="7">
    <source>
        <dbReference type="EMBL" id="MBC5736843.1"/>
    </source>
</evidence>
<evidence type="ECO:0000256" key="6">
    <source>
        <dbReference type="SAM" id="SignalP"/>
    </source>
</evidence>
<dbReference type="InterPro" id="IPR006059">
    <property type="entry name" value="SBP"/>
</dbReference>
<feature type="region of interest" description="Disordered" evidence="5">
    <location>
        <begin position="27"/>
        <end position="58"/>
    </location>
</feature>
<dbReference type="InterPro" id="IPR022387">
    <property type="entry name" value="Bind_CPR0540"/>
</dbReference>
<dbReference type="PROSITE" id="PS51257">
    <property type="entry name" value="PROKAR_LIPOPROTEIN"/>
    <property type="match status" value="1"/>
</dbReference>
<keyword evidence="3" id="KW-0813">Transport</keyword>
<dbReference type="InterPro" id="IPR050490">
    <property type="entry name" value="Bact_solute-bd_prot1"/>
</dbReference>
<feature type="compositionally biased region" description="Polar residues" evidence="5">
    <location>
        <begin position="49"/>
        <end position="58"/>
    </location>
</feature>
<gene>
    <name evidence="7" type="ORF">H8S62_07430</name>
</gene>
<evidence type="ECO:0000256" key="1">
    <source>
        <dbReference type="ARBA" id="ARBA00004196"/>
    </source>
</evidence>
<dbReference type="Pfam" id="PF01547">
    <property type="entry name" value="SBP_bac_1"/>
    <property type="match status" value="1"/>
</dbReference>
<accession>A0A8J6JAY2</accession>
<dbReference type="GO" id="GO:0030313">
    <property type="term" value="C:cell envelope"/>
    <property type="evidence" value="ECO:0007669"/>
    <property type="project" value="UniProtKB-SubCell"/>
</dbReference>
<feature type="chain" id="PRO_5038801914" evidence="6">
    <location>
        <begin position="22"/>
        <end position="471"/>
    </location>
</feature>
<dbReference type="NCBIfam" id="TIGR03850">
    <property type="entry name" value="bind_CPR_0540"/>
    <property type="match status" value="1"/>
</dbReference>
<dbReference type="EMBL" id="JACOPQ010000005">
    <property type="protein sequence ID" value="MBC5736843.1"/>
    <property type="molecule type" value="Genomic_DNA"/>
</dbReference>
<evidence type="ECO:0000256" key="3">
    <source>
        <dbReference type="ARBA" id="ARBA00022448"/>
    </source>
</evidence>
<feature type="compositionally biased region" description="Low complexity" evidence="5">
    <location>
        <begin position="31"/>
        <end position="47"/>
    </location>
</feature>
<comment type="subcellular location">
    <subcellularLocation>
        <location evidence="1">Cell envelope</location>
    </subcellularLocation>
</comment>